<dbReference type="Gene3D" id="3.40.50.300">
    <property type="entry name" value="P-loop containing nucleotide triphosphate hydrolases"/>
    <property type="match status" value="2"/>
</dbReference>
<feature type="coiled-coil region" evidence="7">
    <location>
        <begin position="234"/>
        <end position="355"/>
    </location>
</feature>
<dbReference type="GO" id="GO:0006260">
    <property type="term" value="P:DNA replication"/>
    <property type="evidence" value="ECO:0007669"/>
    <property type="project" value="UniProtKB-UniRule"/>
</dbReference>
<keyword evidence="5 7" id="KW-0175">Coiled coil</keyword>
<dbReference type="GO" id="GO:0005737">
    <property type="term" value="C:cytoplasm"/>
    <property type="evidence" value="ECO:0007669"/>
    <property type="project" value="UniProtKB-SubCell"/>
</dbReference>
<evidence type="ECO:0000256" key="5">
    <source>
        <dbReference type="ARBA" id="ARBA00023054"/>
    </source>
</evidence>
<dbReference type="InterPro" id="IPR011890">
    <property type="entry name" value="SMC_prok"/>
</dbReference>
<evidence type="ECO:0000256" key="6">
    <source>
        <dbReference type="ARBA" id="ARBA00023125"/>
    </source>
</evidence>
<dbReference type="InterPro" id="IPR010935">
    <property type="entry name" value="SMC_hinge"/>
</dbReference>
<dbReference type="InterPro" id="IPR003395">
    <property type="entry name" value="RecF/RecN/SMC_N"/>
</dbReference>
<keyword evidence="3 7" id="KW-0547">Nucleotide-binding</keyword>
<dbReference type="GO" id="GO:0005694">
    <property type="term" value="C:chromosome"/>
    <property type="evidence" value="ECO:0007669"/>
    <property type="project" value="InterPro"/>
</dbReference>
<dbReference type="SUPFAM" id="SSF52540">
    <property type="entry name" value="P-loop containing nucleoside triphosphate hydrolases"/>
    <property type="match status" value="1"/>
</dbReference>
<organism evidence="9 10">
    <name type="scientific">Fervidibacillus albus</name>
    <dbReference type="NCBI Taxonomy" id="2980026"/>
    <lineage>
        <taxon>Bacteria</taxon>
        <taxon>Bacillati</taxon>
        <taxon>Bacillota</taxon>
        <taxon>Bacilli</taxon>
        <taxon>Bacillales</taxon>
        <taxon>Bacillaceae</taxon>
        <taxon>Fervidibacillus</taxon>
    </lineage>
</organism>
<dbReference type="SUPFAM" id="SSF75553">
    <property type="entry name" value="Smc hinge domain"/>
    <property type="match status" value="1"/>
</dbReference>
<keyword evidence="4 7" id="KW-0067">ATP-binding</keyword>
<comment type="function">
    <text evidence="7">Required for chromosome condensation and partitioning.</text>
</comment>
<evidence type="ECO:0000313" key="10">
    <source>
        <dbReference type="Proteomes" id="UP001164718"/>
    </source>
</evidence>
<keyword evidence="2 7" id="KW-0963">Cytoplasm</keyword>
<dbReference type="RefSeq" id="WP_275418475.1">
    <property type="nucleotide sequence ID" value="NZ_CP106878.1"/>
</dbReference>
<dbReference type="Proteomes" id="UP001164718">
    <property type="component" value="Chromosome"/>
</dbReference>
<keyword evidence="6 7" id="KW-0238">DNA-binding</keyword>
<dbReference type="Pfam" id="PF06470">
    <property type="entry name" value="SMC_hinge"/>
    <property type="match status" value="1"/>
</dbReference>
<dbReference type="InterPro" id="IPR036277">
    <property type="entry name" value="SMC_hinge_sf"/>
</dbReference>
<comment type="similarity">
    <text evidence="7">Belongs to the SMC family.</text>
</comment>
<evidence type="ECO:0000256" key="7">
    <source>
        <dbReference type="HAMAP-Rule" id="MF_01894"/>
    </source>
</evidence>
<dbReference type="GO" id="GO:0005524">
    <property type="term" value="F:ATP binding"/>
    <property type="evidence" value="ECO:0007669"/>
    <property type="project" value="UniProtKB-UniRule"/>
</dbReference>
<dbReference type="CDD" id="cd03278">
    <property type="entry name" value="ABC_SMC_barmotin"/>
    <property type="match status" value="2"/>
</dbReference>
<evidence type="ECO:0000256" key="2">
    <source>
        <dbReference type="ARBA" id="ARBA00022490"/>
    </source>
</evidence>
<protein>
    <recommendedName>
        <fullName evidence="7">Chromosome partition protein Smc</fullName>
    </recommendedName>
</protein>
<reference evidence="9" key="1">
    <citation type="submission" date="2022-09" db="EMBL/GenBank/DDBJ databases">
        <title>Complete Genomes of Fervidibacillus albus and Fervidibacillus halotolerans isolated from tidal flat sediments.</title>
        <authorList>
            <person name="Kwon K.K."/>
            <person name="Yang S.-H."/>
            <person name="Park M.J."/>
            <person name="Oh H.-M."/>
        </authorList>
    </citation>
    <scope>NUCLEOTIDE SEQUENCE</scope>
    <source>
        <strain evidence="9">MEBiC13591</strain>
    </source>
</reference>
<keyword evidence="10" id="KW-1185">Reference proteome</keyword>
<evidence type="ECO:0000313" key="9">
    <source>
        <dbReference type="EMBL" id="WAA10676.1"/>
    </source>
</evidence>
<dbReference type="GO" id="GO:0030261">
    <property type="term" value="P:chromosome condensation"/>
    <property type="evidence" value="ECO:0007669"/>
    <property type="project" value="InterPro"/>
</dbReference>
<evidence type="ECO:0000259" key="8">
    <source>
        <dbReference type="SMART" id="SM00968"/>
    </source>
</evidence>
<dbReference type="Gene3D" id="3.30.70.1620">
    <property type="match status" value="1"/>
</dbReference>
<dbReference type="GO" id="GO:0016887">
    <property type="term" value="F:ATP hydrolysis activity"/>
    <property type="evidence" value="ECO:0007669"/>
    <property type="project" value="InterPro"/>
</dbReference>
<dbReference type="HAMAP" id="MF_01894">
    <property type="entry name" value="Smc_prok"/>
    <property type="match status" value="1"/>
</dbReference>
<dbReference type="GO" id="GO:0003677">
    <property type="term" value="F:DNA binding"/>
    <property type="evidence" value="ECO:0007669"/>
    <property type="project" value="UniProtKB-UniRule"/>
</dbReference>
<dbReference type="Gene3D" id="1.20.1060.20">
    <property type="match status" value="1"/>
</dbReference>
<gene>
    <name evidence="7 9" type="primary">smc</name>
    <name evidence="9" type="ORF">OE104_05005</name>
</gene>
<dbReference type="Pfam" id="PF02463">
    <property type="entry name" value="SMC_N"/>
    <property type="match status" value="1"/>
</dbReference>
<dbReference type="NCBIfam" id="TIGR02168">
    <property type="entry name" value="SMC_prok_B"/>
    <property type="match status" value="1"/>
</dbReference>
<dbReference type="PANTHER" id="PTHR43977">
    <property type="entry name" value="STRUCTURAL MAINTENANCE OF CHROMOSOMES PROTEIN 3"/>
    <property type="match status" value="1"/>
</dbReference>
<evidence type="ECO:0000256" key="3">
    <source>
        <dbReference type="ARBA" id="ARBA00022741"/>
    </source>
</evidence>
<dbReference type="InterPro" id="IPR024704">
    <property type="entry name" value="SMC"/>
</dbReference>
<evidence type="ECO:0000256" key="4">
    <source>
        <dbReference type="ARBA" id="ARBA00022840"/>
    </source>
</evidence>
<dbReference type="KEGG" id="faf:OE104_05005"/>
<feature type="coiled-coil region" evidence="7">
    <location>
        <begin position="679"/>
        <end position="926"/>
    </location>
</feature>
<feature type="coiled-coil region" evidence="7">
    <location>
        <begin position="167"/>
        <end position="201"/>
    </location>
</feature>
<dbReference type="FunFam" id="3.40.50.300:FF:000901">
    <property type="entry name" value="Chromosome partition protein Smc"/>
    <property type="match status" value="1"/>
</dbReference>
<comment type="subunit">
    <text evidence="7">Homodimer.</text>
</comment>
<comment type="domain">
    <text evidence="7">Contains large globular domains required for ATP hydrolysis at each terminus and a third globular domain forming a flexible hinge near the middle of the molecule. These domains are separated by coiled-coil structures.</text>
</comment>
<dbReference type="EMBL" id="CP106878">
    <property type="protein sequence ID" value="WAA10676.1"/>
    <property type="molecule type" value="Genomic_DNA"/>
</dbReference>
<dbReference type="GO" id="GO:0007062">
    <property type="term" value="P:sister chromatid cohesion"/>
    <property type="evidence" value="ECO:0007669"/>
    <property type="project" value="InterPro"/>
</dbReference>
<feature type="binding site" evidence="7">
    <location>
        <begin position="32"/>
        <end position="39"/>
    </location>
    <ligand>
        <name>ATP</name>
        <dbReference type="ChEBI" id="CHEBI:30616"/>
    </ligand>
</feature>
<accession>A0A9E8LX27</accession>
<dbReference type="FunFam" id="3.40.50.300:FF:000984">
    <property type="entry name" value="Chromosome partition protein Smc"/>
    <property type="match status" value="1"/>
</dbReference>
<sequence>MFLKRLDIVGFKSFAEKISIDFVKGVTAVVGPNGSGKSNITDAIRWVLGEQSVKSLRGGKMEDIIFAGSDTRKPLNFAEVSLTLDNEDHFLPLDYEEVCITRRIDRSGVSDFFINKQPCRLKDIVDLIMDSGLGREAFSIISQGKVEEILNSKADQRRAIFEEAAGVLKYKTRKRKAEAKLEETEDNLNRVKDILYELENQLEPLATQASIAKDYLEKKEELNTHEISLIVYEIEQLNEKWEQQKQKVQQHTNEELQLTTTIQKKDAEIQQIRNRLAAIDESVEQLQKILLSTSEELEKLEGMKGVLNERKRNAKQQLQVLDDQIVEDTKKLAELQQLLEKVEKERGELLQIIEKDRKTLAEKNQALQLYQGDIEKKIEILKSEYIDLLNSQATIKNEDRHLRDRLEQMGNRNLRLLKENEQFLMERKRLKEQIQSVEGQMKQLQRSIEDLASVRQESQRKMEQLEIEYKNAEEKYYKGLQFVQQAKNRKELLEELEGDFAGFFRGVKEVLKARNQLPGIEGAVAELIQVDEPYETAIEIALSSSMQHIVVKTEESARKAIEYLKKNGFGRATFLPQSVIKGKELPEHVKRIVQNHPSFVGIASNLVSIDKKYDSIITNLLGNVIISRDLKGANDIAKQVQYRYRVVTLEGDVVNAGGSMTGGTTKQKGGSFLARKSELESLKEKLKAMDSKTLKWEQNLKKKKELIKGQHEYLQKLEDQRILLQEQIQKLKDERKDLYWQEKNIDERLVIFDREETALSEEKQELEMKVEQNREKLTDVQLKIQKIEEEIAILSKRQTMNESEKNDLMEMMNELKVDLAKKEEKLHHLQQQFEDFQERQLERRERLEKNKREREEYIQTIESNDDEVVHIDEKAKETLKNKEKTVELIAERRKNRLEIQQQLENLERETQELKRTHKSLNDLLTDEQVKLNRLDVDLDNRLARLREEYFLSYEGAKETYPLSVPYEDAKKKVMLLKRAIDELGTVNLGAIDEYERVKERYEFLLEQREDLQGAKNTLYQIIAEMDEEMIRRFHETFNAIRDEFNDVFCSLFGGGRADLTLTDPNDLLNTGVEIIAQPPGKKLQNLALLSGGERALTAIALLFSILRVRPVPFCVLDEVEAALDEANVYRFSQYLKQFSKQSQFIVITHRKGTMEEADVLYGVTMQESGVSKLVSVRLDEESYVG</sequence>
<dbReference type="PIRSF" id="PIRSF005719">
    <property type="entry name" value="SMC"/>
    <property type="match status" value="1"/>
</dbReference>
<dbReference type="InterPro" id="IPR027417">
    <property type="entry name" value="P-loop_NTPase"/>
</dbReference>
<feature type="coiled-coil region" evidence="7">
    <location>
        <begin position="413"/>
        <end position="475"/>
    </location>
</feature>
<dbReference type="GO" id="GO:0007059">
    <property type="term" value="P:chromosome segregation"/>
    <property type="evidence" value="ECO:0007669"/>
    <property type="project" value="UniProtKB-UniRule"/>
</dbReference>
<comment type="subcellular location">
    <subcellularLocation>
        <location evidence="1 7">Cytoplasm</location>
    </subcellularLocation>
</comment>
<proteinExistence type="inferred from homology"/>
<feature type="domain" description="SMC hinge" evidence="8">
    <location>
        <begin position="518"/>
        <end position="637"/>
    </location>
</feature>
<dbReference type="AlphaFoldDB" id="A0A9E8LX27"/>
<dbReference type="SMART" id="SM00968">
    <property type="entry name" value="SMC_hinge"/>
    <property type="match status" value="1"/>
</dbReference>
<evidence type="ECO:0000256" key="1">
    <source>
        <dbReference type="ARBA" id="ARBA00004496"/>
    </source>
</evidence>
<name>A0A9E8LX27_9BACI</name>